<geneLocation type="plastid" evidence="1"/>
<keyword evidence="1" id="KW-0934">Plastid</keyword>
<accession>A0A3G3MFK0</accession>
<dbReference type="GeneID" id="38463334"/>
<dbReference type="EMBL" id="MH281626">
    <property type="protein sequence ID" value="AYR05604.1"/>
    <property type="molecule type" value="Genomic_DNA"/>
</dbReference>
<gene>
    <name evidence="1" type="primary">ycf80</name>
</gene>
<dbReference type="Gene3D" id="3.40.1350.100">
    <property type="match status" value="1"/>
</dbReference>
<protein>
    <submittedName>
        <fullName evidence="1">Uncharacterized protein</fullName>
    </submittedName>
</protein>
<proteinExistence type="predicted"/>
<dbReference type="RefSeq" id="YP_009541595.1">
    <property type="nucleotide sequence ID" value="NC_039977.1"/>
</dbReference>
<organism evidence="1">
    <name type="scientific">Synarthrophyton chejuense</name>
    <dbReference type="NCBI Taxonomy" id="2485825"/>
    <lineage>
        <taxon>Eukaryota</taxon>
        <taxon>Rhodophyta</taxon>
        <taxon>Florideophyceae</taxon>
        <taxon>Corallinophycidae</taxon>
        <taxon>Hapalidiales</taxon>
        <taxon>Hapalidiaceae</taxon>
        <taxon>Melobesioideae</taxon>
        <taxon>Synarthrophyton</taxon>
    </lineage>
</organism>
<sequence length="446" mass="52393">MFLFNMIFAHSFLNLPDSFLRYINNPIIISDYTHKKKDSILSSLPCLISNSDSSNIVLDNLANKNFLSGNFFTRLVNSFWYQKIYLSIPNKSSYKYIAELNSLDILKNKIGQKKFLSHFSKSLIDGSIQSSLSQRINDNEKNSSMIYIWKKYKIGFPLNLSNQMNESFKKNFKYLCNHSKVKSFPLFIVTNNLNQMVIAETPEESNYIYLNTQQKSVLKPYYQAWFFINFQDAEEYLNYISDQYNIPKKSNQLRLFICNLETFYKLSNQSIGSVQFRLVPDLNEVGRLVNIYSLSRNLTFNKNQKYGKDYFQGQPIYLLNQDKFLYEAIKKGKNNPYRPIFTNYETAVNAYMNLSNKDSDIKSFKLPNLIVYNLEDFLYEQVNKLDQSQIPFLLIPSKSSYEFTKNVQSQGMNNPIYNDIIISLSYLKLWTKRILWSLTSKQPQVL</sequence>
<dbReference type="AlphaFoldDB" id="A0A3G3MFK0"/>
<evidence type="ECO:0000313" key="1">
    <source>
        <dbReference type="EMBL" id="AYR05604.1"/>
    </source>
</evidence>
<name>A0A3G3MFK0_9FLOR</name>
<reference evidence="1" key="1">
    <citation type="journal article" date="2018" name="Genome Biol. Evol.">
        <title>Mitochondrial and Plastid Genomes from Coralline Red Algae Provide Insights into the Incongruent Evolutionary Histories of Organelles.</title>
        <authorList>
            <person name="Lee J."/>
            <person name="Song H.J."/>
            <person name="In Park S."/>
            <person name="Lee Y.M."/>
            <person name="Jeong S.Y."/>
            <person name="Oh Cho T."/>
            <person name="Kim J.H."/>
            <person name="Choi H.G."/>
            <person name="Choi C.G."/>
            <person name="Nelson W.A."/>
            <person name="Fredericq S."/>
            <person name="Bhattacharya D."/>
            <person name="Su Yoon H."/>
        </authorList>
    </citation>
    <scope>NUCLEOTIDE SEQUENCE</scope>
</reference>